<dbReference type="Proteomes" id="UP000254000">
    <property type="component" value="Unassembled WGS sequence"/>
</dbReference>
<gene>
    <name evidence="2" type="ORF">C1877_04675</name>
</gene>
<dbReference type="SMART" id="SM00530">
    <property type="entry name" value="HTH_XRE"/>
    <property type="match status" value="1"/>
</dbReference>
<accession>A0A369M7K6</accession>
<proteinExistence type="predicted"/>
<protein>
    <submittedName>
        <fullName evidence="2">XRE family transcriptional regulator</fullName>
    </submittedName>
</protein>
<dbReference type="Pfam" id="PF13443">
    <property type="entry name" value="HTH_26"/>
    <property type="match status" value="1"/>
</dbReference>
<comment type="caution">
    <text evidence="2">The sequence shown here is derived from an EMBL/GenBank/DDBJ whole genome shotgun (WGS) entry which is preliminary data.</text>
</comment>
<dbReference type="CDD" id="cd00093">
    <property type="entry name" value="HTH_XRE"/>
    <property type="match status" value="1"/>
</dbReference>
<sequence length="112" mass="12637">MEIEPIEARDYRAFMRDFHTPGTRAYDHALDISVMIWELMQEQGLSKTELARRMGISKSHLSNLLNTQPNMTLETIAKFELALDVEFKFSFVPAPAPIAEAAVEDAPASKRA</sequence>
<dbReference type="OrthoDB" id="3177017at2"/>
<dbReference type="GeneID" id="78359006"/>
<name>A0A369M7K6_9ACTN</name>
<dbReference type="InterPro" id="IPR010982">
    <property type="entry name" value="Lambda_DNA-bd_dom_sf"/>
</dbReference>
<dbReference type="GO" id="GO:0003677">
    <property type="term" value="F:DNA binding"/>
    <property type="evidence" value="ECO:0007669"/>
    <property type="project" value="InterPro"/>
</dbReference>
<dbReference type="Gene3D" id="1.10.260.40">
    <property type="entry name" value="lambda repressor-like DNA-binding domains"/>
    <property type="match status" value="1"/>
</dbReference>
<dbReference type="AlphaFoldDB" id="A0A369M7K6"/>
<reference evidence="2 3" key="1">
    <citation type="journal article" date="2018" name="Elife">
        <title>Discovery and characterization of a prevalent human gut bacterial enzyme sufficient for the inactivation of a family of plant toxins.</title>
        <authorList>
            <person name="Koppel N."/>
            <person name="Bisanz J.E."/>
            <person name="Pandelia M.E."/>
            <person name="Turnbaugh P.J."/>
            <person name="Balskus E.P."/>
        </authorList>
    </citation>
    <scope>NUCLEOTIDE SEQUENCE [LARGE SCALE GENOMIC DNA]</scope>
    <source>
        <strain evidence="2 3">3C</strain>
    </source>
</reference>
<dbReference type="PROSITE" id="PS50943">
    <property type="entry name" value="HTH_CROC1"/>
    <property type="match status" value="1"/>
</dbReference>
<dbReference type="SUPFAM" id="SSF47413">
    <property type="entry name" value="lambda repressor-like DNA-binding domains"/>
    <property type="match status" value="1"/>
</dbReference>
<dbReference type="EMBL" id="PPTS01000002">
    <property type="protein sequence ID" value="RDB66475.1"/>
    <property type="molecule type" value="Genomic_DNA"/>
</dbReference>
<dbReference type="RefSeq" id="WP_015539947.1">
    <property type="nucleotide sequence ID" value="NZ_CABMMS010000002.1"/>
</dbReference>
<evidence type="ECO:0000313" key="2">
    <source>
        <dbReference type="EMBL" id="RDB66475.1"/>
    </source>
</evidence>
<dbReference type="InterPro" id="IPR001387">
    <property type="entry name" value="Cro/C1-type_HTH"/>
</dbReference>
<evidence type="ECO:0000259" key="1">
    <source>
        <dbReference type="PROSITE" id="PS50943"/>
    </source>
</evidence>
<organism evidence="2 3">
    <name type="scientific">Gordonibacter pamelaeae</name>
    <dbReference type="NCBI Taxonomy" id="471189"/>
    <lineage>
        <taxon>Bacteria</taxon>
        <taxon>Bacillati</taxon>
        <taxon>Actinomycetota</taxon>
        <taxon>Coriobacteriia</taxon>
        <taxon>Eggerthellales</taxon>
        <taxon>Eggerthellaceae</taxon>
        <taxon>Gordonibacter</taxon>
    </lineage>
</organism>
<keyword evidence="3" id="KW-1185">Reference proteome</keyword>
<evidence type="ECO:0000313" key="3">
    <source>
        <dbReference type="Proteomes" id="UP000254000"/>
    </source>
</evidence>
<feature type="domain" description="HTH cro/C1-type" evidence="1">
    <location>
        <begin position="36"/>
        <end position="90"/>
    </location>
</feature>